<dbReference type="GO" id="GO:0005634">
    <property type="term" value="C:nucleus"/>
    <property type="evidence" value="ECO:0007669"/>
    <property type="project" value="UniProtKB-SubCell"/>
</dbReference>
<dbReference type="STRING" id="8022.A0A060WA40"/>
<evidence type="ECO:0000256" key="2">
    <source>
        <dbReference type="ARBA" id="ARBA00010511"/>
    </source>
</evidence>
<sequence>MLTEGLVSVLKEQRTEYLPALLANYREHGVFSTQITGAVGGLVELSNAKLGNSKTKFEGLCLLSVLVKDSSSNVFQQHCLSWLRSLQQVIQSQDPLPSVQLAAGVLQDLLQYSSQLPELAREVGLNSILGILTSLLGLKSECHLAAIEGMTA</sequence>
<dbReference type="PaxDb" id="8022-A0A060WA40"/>
<evidence type="ECO:0000313" key="6">
    <source>
        <dbReference type="Proteomes" id="UP000193380"/>
    </source>
</evidence>
<evidence type="ECO:0000313" key="5">
    <source>
        <dbReference type="EMBL" id="CDQ63992.1"/>
    </source>
</evidence>
<comment type="similarity">
    <text evidence="2">Belongs to the RIX1/PELP1 family.</text>
</comment>
<dbReference type="GO" id="GO:0006364">
    <property type="term" value="P:rRNA processing"/>
    <property type="evidence" value="ECO:0007669"/>
    <property type="project" value="TreeGrafter"/>
</dbReference>
<dbReference type="Proteomes" id="UP000193380">
    <property type="component" value="Unassembled WGS sequence"/>
</dbReference>
<name>A0A060WA40_ONCMY</name>
<gene>
    <name evidence="5" type="ORF">GSONMT00070261001</name>
</gene>
<evidence type="ECO:0000256" key="3">
    <source>
        <dbReference type="ARBA" id="ARBA00023242"/>
    </source>
</evidence>
<evidence type="ECO:0000259" key="4">
    <source>
        <dbReference type="Pfam" id="PF08167"/>
    </source>
</evidence>
<proteinExistence type="inferred from homology"/>
<reference evidence="5" key="2">
    <citation type="submission" date="2014-03" db="EMBL/GenBank/DDBJ databases">
        <authorList>
            <person name="Genoscope - CEA"/>
        </authorList>
    </citation>
    <scope>NUCLEOTIDE SEQUENCE</scope>
</reference>
<feature type="domain" description="Pre-rRNA-processing protein RIX1 N-terminal" evidence="4">
    <location>
        <begin position="7"/>
        <end position="142"/>
    </location>
</feature>
<dbReference type="Pfam" id="PF08167">
    <property type="entry name" value="RIX1"/>
    <property type="match status" value="1"/>
</dbReference>
<dbReference type="PANTHER" id="PTHR34105:SF1">
    <property type="entry name" value="PROLINE-, GLUTAMIC ACID- AND LEUCINE-RICH PROTEIN 1"/>
    <property type="match status" value="1"/>
</dbReference>
<accession>A0A060WA40</accession>
<keyword evidence="3" id="KW-0539">Nucleus</keyword>
<dbReference type="AlphaFoldDB" id="A0A060WA40"/>
<dbReference type="InterPro" id="IPR012583">
    <property type="entry name" value="RIX1_N"/>
</dbReference>
<protein>
    <recommendedName>
        <fullName evidence="4">Pre-rRNA-processing protein RIX1 N-terminal domain-containing protein</fullName>
    </recommendedName>
</protein>
<evidence type="ECO:0000256" key="1">
    <source>
        <dbReference type="ARBA" id="ARBA00004123"/>
    </source>
</evidence>
<organism evidence="5 6">
    <name type="scientific">Oncorhynchus mykiss</name>
    <name type="common">Rainbow trout</name>
    <name type="synonym">Salmo gairdneri</name>
    <dbReference type="NCBI Taxonomy" id="8022"/>
    <lineage>
        <taxon>Eukaryota</taxon>
        <taxon>Metazoa</taxon>
        <taxon>Chordata</taxon>
        <taxon>Craniata</taxon>
        <taxon>Vertebrata</taxon>
        <taxon>Euteleostomi</taxon>
        <taxon>Actinopterygii</taxon>
        <taxon>Neopterygii</taxon>
        <taxon>Teleostei</taxon>
        <taxon>Protacanthopterygii</taxon>
        <taxon>Salmoniformes</taxon>
        <taxon>Salmonidae</taxon>
        <taxon>Salmoninae</taxon>
        <taxon>Oncorhynchus</taxon>
    </lineage>
</organism>
<dbReference type="EMBL" id="FR904457">
    <property type="protein sequence ID" value="CDQ63992.1"/>
    <property type="molecule type" value="Genomic_DNA"/>
</dbReference>
<dbReference type="PANTHER" id="PTHR34105">
    <property type="entry name" value="PROLINE-, GLUTAMIC ACID- AND LEUCINE-RICH PROTEIN 1"/>
    <property type="match status" value="1"/>
</dbReference>
<reference evidence="5" key="1">
    <citation type="journal article" date="2014" name="Nat. Commun.">
        <title>The rainbow trout genome provides novel insights into evolution after whole-genome duplication in vertebrates.</title>
        <authorList>
            <person name="Berthelot C."/>
            <person name="Brunet F."/>
            <person name="Chalopin D."/>
            <person name="Juanchich A."/>
            <person name="Bernard M."/>
            <person name="Noel B."/>
            <person name="Bento P."/>
            <person name="Da Silva C."/>
            <person name="Labadie K."/>
            <person name="Alberti A."/>
            <person name="Aury J.M."/>
            <person name="Louis A."/>
            <person name="Dehais P."/>
            <person name="Bardou P."/>
            <person name="Montfort J."/>
            <person name="Klopp C."/>
            <person name="Cabau C."/>
            <person name="Gaspin C."/>
            <person name="Thorgaard G.H."/>
            <person name="Boussaha M."/>
            <person name="Quillet E."/>
            <person name="Guyomard R."/>
            <person name="Galiana D."/>
            <person name="Bobe J."/>
            <person name="Volff J.N."/>
            <person name="Genet C."/>
            <person name="Wincker P."/>
            <person name="Jaillon O."/>
            <person name="Roest Crollius H."/>
            <person name="Guiguen Y."/>
        </authorList>
    </citation>
    <scope>NUCLEOTIDE SEQUENCE [LARGE SCALE GENOMIC DNA]</scope>
</reference>
<comment type="subcellular location">
    <subcellularLocation>
        <location evidence="1">Nucleus</location>
    </subcellularLocation>
</comment>